<feature type="compositionally biased region" description="Basic and acidic residues" evidence="1">
    <location>
        <begin position="173"/>
        <end position="186"/>
    </location>
</feature>
<dbReference type="Ensembl" id="ENSANAT00000048647.1">
    <property type="protein sequence ID" value="ENSANAP00000030608.1"/>
    <property type="gene ID" value="ENSANAG00000033056.1"/>
</dbReference>
<name>A0A2K5EBJ1_AOTNA</name>
<dbReference type="Proteomes" id="UP000233020">
    <property type="component" value="Unplaced"/>
</dbReference>
<proteinExistence type="predicted"/>
<dbReference type="OMA" id="GQHEVGQ"/>
<evidence type="ECO:0000313" key="3">
    <source>
        <dbReference type="Proteomes" id="UP000233020"/>
    </source>
</evidence>
<feature type="region of interest" description="Disordered" evidence="1">
    <location>
        <begin position="125"/>
        <end position="188"/>
    </location>
</feature>
<feature type="region of interest" description="Disordered" evidence="1">
    <location>
        <begin position="42"/>
        <end position="65"/>
    </location>
</feature>
<accession>A0A2K5EBJ1</accession>
<evidence type="ECO:0000256" key="1">
    <source>
        <dbReference type="SAM" id="MobiDB-lite"/>
    </source>
</evidence>
<dbReference type="GeneTree" id="ENSGT00900000143551"/>
<protein>
    <submittedName>
        <fullName evidence="2">Uncharacterized protein</fullName>
    </submittedName>
</protein>
<sequence>IIEGWCCILHNPNTVSEEEETLTHTTHDQKFAQQKEEVGNFVQDSHSAGDNEGQKEGIPGRGAEIGAVDGNLEESIPVEEFDEFLQAPEAAFETGHEVLGKPPSVGRTFQPLIQVLKDHSDDLHNGQDERAKGQGACVVPRPTKGREEREGRQVVWLAQGPVVGGKGPGQRDLAQRQHEVGQPEEHEGIEDLQAQQGSVVARLTTVEGELAAGLIGGGEGLWERRENGVQKEAPGVQSGL</sequence>
<dbReference type="AlphaFoldDB" id="A0A2K5EBJ1"/>
<organism evidence="2 3">
    <name type="scientific">Aotus nancymaae</name>
    <name type="common">Ma's night monkey</name>
    <dbReference type="NCBI Taxonomy" id="37293"/>
    <lineage>
        <taxon>Eukaryota</taxon>
        <taxon>Metazoa</taxon>
        <taxon>Chordata</taxon>
        <taxon>Craniata</taxon>
        <taxon>Vertebrata</taxon>
        <taxon>Euteleostomi</taxon>
        <taxon>Mammalia</taxon>
        <taxon>Eutheria</taxon>
        <taxon>Euarchontoglires</taxon>
        <taxon>Primates</taxon>
        <taxon>Haplorrhini</taxon>
        <taxon>Platyrrhini</taxon>
        <taxon>Aotidae</taxon>
        <taxon>Aotus</taxon>
    </lineage>
</organism>
<keyword evidence="3" id="KW-1185">Reference proteome</keyword>
<evidence type="ECO:0000313" key="2">
    <source>
        <dbReference type="Ensembl" id="ENSANAP00000030608.1"/>
    </source>
</evidence>
<reference evidence="2" key="2">
    <citation type="submission" date="2025-09" db="UniProtKB">
        <authorList>
            <consortium name="Ensembl"/>
        </authorList>
    </citation>
    <scope>IDENTIFICATION</scope>
</reference>
<reference evidence="2" key="1">
    <citation type="submission" date="2025-08" db="UniProtKB">
        <authorList>
            <consortium name="Ensembl"/>
        </authorList>
    </citation>
    <scope>IDENTIFICATION</scope>
</reference>